<feature type="binding site" evidence="7">
    <location>
        <position position="155"/>
    </location>
    <ligand>
        <name>a 1,2-diacyl-sn-glycero-3-phospho-(1'-sn-glycerol)</name>
        <dbReference type="ChEBI" id="CHEBI:64716"/>
    </ligand>
</feature>
<feature type="transmembrane region" description="Helical" evidence="7">
    <location>
        <begin position="247"/>
        <end position="272"/>
    </location>
</feature>
<dbReference type="GO" id="GO:0042158">
    <property type="term" value="P:lipoprotein biosynthetic process"/>
    <property type="evidence" value="ECO:0007669"/>
    <property type="project" value="UniProtKB-UniRule"/>
</dbReference>
<comment type="subcellular location">
    <subcellularLocation>
        <location evidence="7">Cell membrane</location>
        <topology evidence="7">Multi-pass membrane protein</topology>
    </subcellularLocation>
</comment>
<evidence type="ECO:0000256" key="5">
    <source>
        <dbReference type="ARBA" id="ARBA00022989"/>
    </source>
</evidence>
<evidence type="ECO:0000256" key="2">
    <source>
        <dbReference type="ARBA" id="ARBA00022475"/>
    </source>
</evidence>
<dbReference type="InterPro" id="IPR001640">
    <property type="entry name" value="Lgt"/>
</dbReference>
<accession>A0A1G6DRL9</accession>
<evidence type="ECO:0000256" key="7">
    <source>
        <dbReference type="HAMAP-Rule" id="MF_01147"/>
    </source>
</evidence>
<dbReference type="PANTHER" id="PTHR30589:SF0">
    <property type="entry name" value="PHOSPHATIDYLGLYCEROL--PROLIPOPROTEIN DIACYLGLYCERYL TRANSFERASE"/>
    <property type="match status" value="1"/>
</dbReference>
<comment type="pathway">
    <text evidence="7">Protein modification; lipoprotein biosynthesis (diacylglyceryl transfer).</text>
</comment>
<keyword evidence="6 7" id="KW-0472">Membrane</keyword>
<evidence type="ECO:0000256" key="1">
    <source>
        <dbReference type="ARBA" id="ARBA00007150"/>
    </source>
</evidence>
<keyword evidence="3 7" id="KW-0808">Transferase</keyword>
<feature type="transmembrane region" description="Helical" evidence="7">
    <location>
        <begin position="112"/>
        <end position="129"/>
    </location>
</feature>
<dbReference type="UniPathway" id="UPA00664"/>
<evidence type="ECO:0000313" key="8">
    <source>
        <dbReference type="EMBL" id="SDB47833.1"/>
    </source>
</evidence>
<dbReference type="AlphaFoldDB" id="A0A1G6DRL9"/>
<dbReference type="STRING" id="665467.SAMN02982931_03682"/>
<keyword evidence="9" id="KW-1185">Reference proteome</keyword>
<organism evidence="8 9">
    <name type="scientific">Bauldia litoralis</name>
    <dbReference type="NCBI Taxonomy" id="665467"/>
    <lineage>
        <taxon>Bacteria</taxon>
        <taxon>Pseudomonadati</taxon>
        <taxon>Pseudomonadota</taxon>
        <taxon>Alphaproteobacteria</taxon>
        <taxon>Hyphomicrobiales</taxon>
        <taxon>Kaistiaceae</taxon>
        <taxon>Bauldia</taxon>
    </lineage>
</organism>
<comment type="function">
    <text evidence="7">Catalyzes the transfer of the diacylglyceryl group from phosphatidylglycerol to the sulfhydryl group of the N-terminal cysteine of a prolipoprotein, the first step in the formation of mature lipoproteins.</text>
</comment>
<sequence>MEAAPAMSLLALPFPTIDPVLIEIGPFALRWYALAYIVGIFLGWWYAKRLVSNQRLWGPAGSPMKPADIDDFVVWCTLGIILGGRIGYVLFYDLPRFQENPLEIFALWQGGMSFHGGFLGTTLAMILFARLRKIPVWSLIDVIAPSVTFGLFLGRIANFVNGELFGRFSDAPWAFVFPFGGTEPRHPSQLYEAGLEGIGLFVLCRILTHRYLKLRTPGFVAGAFTAGYGVSRTFVEFFREPDIQIGYLAGGLTMGMLLSVPMIIAGIILMVWASRRRPVAPTAARRGGESPVE</sequence>
<dbReference type="Pfam" id="PF01790">
    <property type="entry name" value="LGT"/>
    <property type="match status" value="1"/>
</dbReference>
<keyword evidence="4 7" id="KW-0812">Transmembrane</keyword>
<keyword evidence="5 7" id="KW-1133">Transmembrane helix</keyword>
<reference evidence="8 9" key="1">
    <citation type="submission" date="2016-10" db="EMBL/GenBank/DDBJ databases">
        <authorList>
            <person name="de Groot N.N."/>
        </authorList>
    </citation>
    <scope>NUCLEOTIDE SEQUENCE [LARGE SCALE GENOMIC DNA]</scope>
    <source>
        <strain evidence="8 9">ATCC 35022</strain>
    </source>
</reference>
<evidence type="ECO:0000313" key="9">
    <source>
        <dbReference type="Proteomes" id="UP000199071"/>
    </source>
</evidence>
<dbReference type="EMBL" id="FMXQ01000008">
    <property type="protein sequence ID" value="SDB47833.1"/>
    <property type="molecule type" value="Genomic_DNA"/>
</dbReference>
<dbReference type="PROSITE" id="PS01311">
    <property type="entry name" value="LGT"/>
    <property type="match status" value="1"/>
</dbReference>
<name>A0A1G6DRL9_9HYPH</name>
<dbReference type="EC" id="2.5.1.145" evidence="7"/>
<evidence type="ECO:0000256" key="4">
    <source>
        <dbReference type="ARBA" id="ARBA00022692"/>
    </source>
</evidence>
<evidence type="ECO:0000256" key="3">
    <source>
        <dbReference type="ARBA" id="ARBA00022679"/>
    </source>
</evidence>
<dbReference type="Proteomes" id="UP000199071">
    <property type="component" value="Unassembled WGS sequence"/>
</dbReference>
<comment type="catalytic activity">
    <reaction evidence="7">
        <text>L-cysteinyl-[prolipoprotein] + a 1,2-diacyl-sn-glycero-3-phospho-(1'-sn-glycerol) = an S-1,2-diacyl-sn-glyceryl-L-cysteinyl-[prolipoprotein] + sn-glycerol 1-phosphate + H(+)</text>
        <dbReference type="Rhea" id="RHEA:56712"/>
        <dbReference type="Rhea" id="RHEA-COMP:14679"/>
        <dbReference type="Rhea" id="RHEA-COMP:14680"/>
        <dbReference type="ChEBI" id="CHEBI:15378"/>
        <dbReference type="ChEBI" id="CHEBI:29950"/>
        <dbReference type="ChEBI" id="CHEBI:57685"/>
        <dbReference type="ChEBI" id="CHEBI:64716"/>
        <dbReference type="ChEBI" id="CHEBI:140658"/>
        <dbReference type="EC" id="2.5.1.145"/>
    </reaction>
</comment>
<gene>
    <name evidence="7" type="primary">lgt</name>
    <name evidence="8" type="ORF">SAMN02982931_03682</name>
</gene>
<dbReference type="HAMAP" id="MF_01147">
    <property type="entry name" value="Lgt"/>
    <property type="match status" value="1"/>
</dbReference>
<dbReference type="GO" id="GO:0008961">
    <property type="term" value="F:phosphatidylglycerol-prolipoprotein diacylglyceryl transferase activity"/>
    <property type="evidence" value="ECO:0007669"/>
    <property type="project" value="UniProtKB-UniRule"/>
</dbReference>
<dbReference type="PANTHER" id="PTHR30589">
    <property type="entry name" value="PROLIPOPROTEIN DIACYLGLYCERYL TRANSFERASE"/>
    <property type="match status" value="1"/>
</dbReference>
<dbReference type="GO" id="GO:0005886">
    <property type="term" value="C:plasma membrane"/>
    <property type="evidence" value="ECO:0007669"/>
    <property type="project" value="UniProtKB-SubCell"/>
</dbReference>
<feature type="transmembrane region" description="Helical" evidence="7">
    <location>
        <begin position="72"/>
        <end position="92"/>
    </location>
</feature>
<keyword evidence="8" id="KW-0449">Lipoprotein</keyword>
<protein>
    <recommendedName>
        <fullName evidence="7">Phosphatidylglycerol--prolipoprotein diacylglyceryl transferase</fullName>
        <ecNumber evidence="7">2.5.1.145</ecNumber>
    </recommendedName>
</protein>
<keyword evidence="2 7" id="KW-1003">Cell membrane</keyword>
<feature type="transmembrane region" description="Helical" evidence="7">
    <location>
        <begin position="29"/>
        <end position="47"/>
    </location>
</feature>
<comment type="similarity">
    <text evidence="1 7">Belongs to the Lgt family.</text>
</comment>
<evidence type="ECO:0000256" key="6">
    <source>
        <dbReference type="ARBA" id="ARBA00023136"/>
    </source>
</evidence>
<feature type="transmembrane region" description="Helical" evidence="7">
    <location>
        <begin position="136"/>
        <end position="157"/>
    </location>
</feature>
<dbReference type="NCBIfam" id="TIGR00544">
    <property type="entry name" value="lgt"/>
    <property type="match status" value="1"/>
</dbReference>
<proteinExistence type="inferred from homology"/>